<feature type="transmembrane region" description="Helical" evidence="8">
    <location>
        <begin position="81"/>
        <end position="98"/>
    </location>
</feature>
<feature type="transmembrane region" description="Helical" evidence="8">
    <location>
        <begin position="434"/>
        <end position="455"/>
    </location>
</feature>
<comment type="subcellular location">
    <subcellularLocation>
        <location evidence="1">Membrane</location>
        <topology evidence="1">Multi-pass membrane protein</topology>
    </subcellularLocation>
</comment>
<dbReference type="Pfam" id="PF00999">
    <property type="entry name" value="Na_H_Exchanger"/>
    <property type="match status" value="1"/>
</dbReference>
<feature type="transmembrane region" description="Helical" evidence="8">
    <location>
        <begin position="180"/>
        <end position="200"/>
    </location>
</feature>
<dbReference type="PANTHER" id="PTHR32468">
    <property type="entry name" value="CATION/H + ANTIPORTER"/>
    <property type="match status" value="1"/>
</dbReference>
<comment type="caution">
    <text evidence="10">The sequence shown here is derived from an EMBL/GenBank/DDBJ whole genome shotgun (WGS) entry which is preliminary data.</text>
</comment>
<dbReference type="InterPro" id="IPR050794">
    <property type="entry name" value="CPA2_transporter"/>
</dbReference>
<dbReference type="Gene3D" id="1.20.1530.20">
    <property type="match status" value="1"/>
</dbReference>
<feature type="transmembrane region" description="Helical" evidence="8">
    <location>
        <begin position="147"/>
        <end position="168"/>
    </location>
</feature>
<evidence type="ECO:0000313" key="10">
    <source>
        <dbReference type="EMBL" id="VTT83256.1"/>
    </source>
</evidence>
<dbReference type="InterPro" id="IPR038770">
    <property type="entry name" value="Na+/solute_symporter_sf"/>
</dbReference>
<keyword evidence="5" id="KW-0406">Ion transport</keyword>
<feature type="transmembrane region" description="Helical" evidence="8">
    <location>
        <begin position="409"/>
        <end position="428"/>
    </location>
</feature>
<feature type="transmembrane region" description="Helical" evidence="8">
    <location>
        <begin position="212"/>
        <end position="232"/>
    </location>
</feature>
<dbReference type="GO" id="GO:0015297">
    <property type="term" value="F:antiporter activity"/>
    <property type="evidence" value="ECO:0007669"/>
    <property type="project" value="InterPro"/>
</dbReference>
<evidence type="ECO:0000313" key="11">
    <source>
        <dbReference type="Proteomes" id="UP000760494"/>
    </source>
</evidence>
<protein>
    <recommendedName>
        <fullName evidence="9">Cation/H+ exchanger transmembrane domain-containing protein</fullName>
    </recommendedName>
</protein>
<gene>
    <name evidence="10" type="ORF">C2S_2966</name>
</gene>
<sequence>MRLNNKKLTLPLAFAPPRPPALWEQSPTSSSASISFDFISSSSSPQTQKRADGPLSSPLLSQPFTVSTLQHRKRHERTPRVAMSSTATAAAAVATGAHPQGGIIEGLNPIHYNPKDPISLFIVQAFIIIIFCRLLQWPLSKFGQPRVIAEVIGGIVLGPSVMMRIPGFKENIFPTESMPVLSNVATIGLLLFLFLVGLEVDTRMFKSNWRVAVSVGLASMMLPFGLGVAVAWGLYEEYGDEGTMKDMEFGTFALFIGTALAITAFPVLCRILSELQLLSTSVGVTVLAAGIGNDVVGWVLLALSVALVNNANGLTALYVFLTAAAWVLFLVYAVRPVFLWVLRRTDSIQNGPSQGITTLTLLLVLASSWFTAAIGVHAIFGAFLIGLICPHDGGFAIKLTEKIEDLVGSILLPLYFALSGLNTDLGLLNDGTTWGYVIAIIACAFFGKIIAGTLAARLTKCLWRESLTIGALMSCKGLVELIVLNIGLQAGILSSRTFTMFVVMAVVTTVTTSPLTKWLYPVWYRQKVEKWRRGEIDWDGNPLQTEAQTSEHKMEEALDKSQTHRLILHLRLDALPGLFNLVSLLGGSRKTTHALPDSSIETADSTSEDKTQPIPNRPLEVRGVRLMELTDRTSSVMQSAELDEFASRDAVFSAFQTFSRLNGVAVAGQVSIIPTNAYAETIVKYAEEARSDFMLIPWSTYGGLAEESSGAAALTETGNPNDRFFSRTYIDYVAAAVQRSTCTTGIFINRNPHSDSSSKKPTLTRTRTGLSVHSAHDGAIIQRPVDQRQSIFVPFIGGKDDRAALLFALQLAHNPHVSIHVIHLHFNEDEHDAHDGKNIESVPSASDLDLLNTAKSNASGKLEGRVTFVEISVDSVRNLPDLAVAHARETVGKSRLSVGDLIVVGRAHTLFDDVLAEDFGVERDFQRTVGVLGDRFARAGIDAGLLVIDDKQGKV</sequence>
<dbReference type="InterPro" id="IPR006153">
    <property type="entry name" value="Cation/H_exchanger_TM"/>
</dbReference>
<proteinExistence type="predicted"/>
<dbReference type="GO" id="GO:1902600">
    <property type="term" value="P:proton transmembrane transport"/>
    <property type="evidence" value="ECO:0007669"/>
    <property type="project" value="InterPro"/>
</dbReference>
<dbReference type="GO" id="GO:0016020">
    <property type="term" value="C:membrane"/>
    <property type="evidence" value="ECO:0007669"/>
    <property type="project" value="UniProtKB-SubCell"/>
</dbReference>
<accession>A0A5Q3DF38</accession>
<evidence type="ECO:0000256" key="2">
    <source>
        <dbReference type="ARBA" id="ARBA00022448"/>
    </source>
</evidence>
<feature type="transmembrane region" description="Helical" evidence="8">
    <location>
        <begin position="314"/>
        <end position="334"/>
    </location>
</feature>
<feature type="transmembrane region" description="Helical" evidence="8">
    <location>
        <begin position="118"/>
        <end position="135"/>
    </location>
</feature>
<evidence type="ECO:0000256" key="5">
    <source>
        <dbReference type="ARBA" id="ARBA00023065"/>
    </source>
</evidence>
<evidence type="ECO:0000256" key="6">
    <source>
        <dbReference type="ARBA" id="ARBA00023136"/>
    </source>
</evidence>
<evidence type="ECO:0000256" key="1">
    <source>
        <dbReference type="ARBA" id="ARBA00004141"/>
    </source>
</evidence>
<feature type="transmembrane region" description="Helical" evidence="8">
    <location>
        <begin position="284"/>
        <end position="308"/>
    </location>
</feature>
<dbReference type="EMBL" id="CABFJX010000418">
    <property type="protein sequence ID" value="VTT83256.1"/>
    <property type="molecule type" value="Genomic_DNA"/>
</dbReference>
<name>A0A5Q3DF38_FUSFU</name>
<reference evidence="10" key="1">
    <citation type="submission" date="2019-05" db="EMBL/GenBank/DDBJ databases">
        <authorList>
            <person name="Piombo E."/>
        </authorList>
    </citation>
    <scope>NUCLEOTIDE SEQUENCE</scope>
    <source>
        <strain evidence="10">C2S</strain>
    </source>
</reference>
<dbReference type="PANTHER" id="PTHR32468:SF0">
    <property type="entry name" value="K(+)_H(+) ANTIPORTER 1"/>
    <property type="match status" value="1"/>
</dbReference>
<keyword evidence="4 8" id="KW-1133">Transmembrane helix</keyword>
<evidence type="ECO:0000256" key="4">
    <source>
        <dbReference type="ARBA" id="ARBA00022989"/>
    </source>
</evidence>
<keyword evidence="2" id="KW-0813">Transport</keyword>
<dbReference type="AlphaFoldDB" id="A0A5Q3DF38"/>
<feature type="transmembrane region" description="Helical" evidence="8">
    <location>
        <begin position="498"/>
        <end position="520"/>
    </location>
</feature>
<feature type="transmembrane region" description="Helical" evidence="8">
    <location>
        <begin position="355"/>
        <end position="372"/>
    </location>
</feature>
<evidence type="ECO:0000256" key="7">
    <source>
        <dbReference type="SAM" id="MobiDB-lite"/>
    </source>
</evidence>
<feature type="transmembrane region" description="Helical" evidence="8">
    <location>
        <begin position="252"/>
        <end position="272"/>
    </location>
</feature>
<feature type="domain" description="Cation/H+ exchanger transmembrane" evidence="9">
    <location>
        <begin position="128"/>
        <end position="518"/>
    </location>
</feature>
<dbReference type="Proteomes" id="UP000760494">
    <property type="component" value="Unassembled WGS sequence"/>
</dbReference>
<evidence type="ECO:0000259" key="9">
    <source>
        <dbReference type="Pfam" id="PF00999"/>
    </source>
</evidence>
<keyword evidence="3 8" id="KW-0812">Transmembrane</keyword>
<feature type="transmembrane region" description="Helical" evidence="8">
    <location>
        <begin position="467"/>
        <end position="492"/>
    </location>
</feature>
<evidence type="ECO:0000256" key="3">
    <source>
        <dbReference type="ARBA" id="ARBA00022692"/>
    </source>
</evidence>
<organism evidence="10 11">
    <name type="scientific">Fusarium fujikuroi</name>
    <name type="common">Bakanae and foot rot disease fungus</name>
    <name type="synonym">Gibberella fujikuroi</name>
    <dbReference type="NCBI Taxonomy" id="5127"/>
    <lineage>
        <taxon>Eukaryota</taxon>
        <taxon>Fungi</taxon>
        <taxon>Dikarya</taxon>
        <taxon>Ascomycota</taxon>
        <taxon>Pezizomycotina</taxon>
        <taxon>Sordariomycetes</taxon>
        <taxon>Hypocreomycetidae</taxon>
        <taxon>Hypocreales</taxon>
        <taxon>Nectriaceae</taxon>
        <taxon>Fusarium</taxon>
        <taxon>Fusarium fujikuroi species complex</taxon>
    </lineage>
</organism>
<feature type="region of interest" description="Disordered" evidence="7">
    <location>
        <begin position="589"/>
        <end position="618"/>
    </location>
</feature>
<keyword evidence="6 8" id="KW-0472">Membrane</keyword>
<evidence type="ECO:0000256" key="8">
    <source>
        <dbReference type="SAM" id="Phobius"/>
    </source>
</evidence>